<reference evidence="1" key="1">
    <citation type="journal article" date="2014" name="Int. J. Syst. Evol. Microbiol.">
        <title>Complete genome sequence of Corynebacterium casei LMG S-19264T (=DSM 44701T), isolated from a smear-ripened cheese.</title>
        <authorList>
            <consortium name="US DOE Joint Genome Institute (JGI-PGF)"/>
            <person name="Walter F."/>
            <person name="Albersmeier A."/>
            <person name="Kalinowski J."/>
            <person name="Ruckert C."/>
        </authorList>
    </citation>
    <scope>NUCLEOTIDE SEQUENCE</scope>
    <source>
        <strain evidence="1">NBRC 108769</strain>
    </source>
</reference>
<sequence length="89" mass="10681">MKKFNFVIAVLLFALISCNKDLLQKEKKNLTEVELRLYDLDYIYNSNPYIIDKNSVDNRENKDEIILRIIGEMILKDKEFNYLEIVYDN</sequence>
<comment type="caution">
    <text evidence="1">The sequence shown here is derived from an EMBL/GenBank/DDBJ whole genome shotgun (WGS) entry which is preliminary data.</text>
</comment>
<protein>
    <submittedName>
        <fullName evidence="1">Uncharacterized protein</fullName>
    </submittedName>
</protein>
<proteinExistence type="predicted"/>
<dbReference type="Proteomes" id="UP001156666">
    <property type="component" value="Unassembled WGS sequence"/>
</dbReference>
<dbReference type="EMBL" id="BSOH01000035">
    <property type="protein sequence ID" value="GLR19747.1"/>
    <property type="molecule type" value="Genomic_DNA"/>
</dbReference>
<dbReference type="PROSITE" id="PS51257">
    <property type="entry name" value="PROKAR_LIPOPROTEIN"/>
    <property type="match status" value="1"/>
</dbReference>
<accession>A0AA37ST71</accession>
<keyword evidence="2" id="KW-1185">Reference proteome</keyword>
<name>A0AA37ST71_9BACT</name>
<gene>
    <name evidence="1" type="ORF">GCM10007940_43630</name>
</gene>
<dbReference type="RefSeq" id="WP_235295422.1">
    <property type="nucleotide sequence ID" value="NZ_BSOH01000035.1"/>
</dbReference>
<dbReference type="AlphaFoldDB" id="A0AA37ST71"/>
<evidence type="ECO:0000313" key="2">
    <source>
        <dbReference type="Proteomes" id="UP001156666"/>
    </source>
</evidence>
<reference evidence="1" key="2">
    <citation type="submission" date="2023-01" db="EMBL/GenBank/DDBJ databases">
        <title>Draft genome sequence of Portibacter lacus strain NBRC 108769.</title>
        <authorList>
            <person name="Sun Q."/>
            <person name="Mori K."/>
        </authorList>
    </citation>
    <scope>NUCLEOTIDE SEQUENCE</scope>
    <source>
        <strain evidence="1">NBRC 108769</strain>
    </source>
</reference>
<evidence type="ECO:0000313" key="1">
    <source>
        <dbReference type="EMBL" id="GLR19747.1"/>
    </source>
</evidence>
<organism evidence="1 2">
    <name type="scientific">Portibacter lacus</name>
    <dbReference type="NCBI Taxonomy" id="1099794"/>
    <lineage>
        <taxon>Bacteria</taxon>
        <taxon>Pseudomonadati</taxon>
        <taxon>Bacteroidota</taxon>
        <taxon>Saprospiria</taxon>
        <taxon>Saprospirales</taxon>
        <taxon>Haliscomenobacteraceae</taxon>
        <taxon>Portibacter</taxon>
    </lineage>
</organism>